<dbReference type="PANTHER" id="PTHR33495">
    <property type="entry name" value="ANTI-SIGMA FACTOR ANTAGONIST TM_1081-RELATED-RELATED"/>
    <property type="match status" value="1"/>
</dbReference>
<dbReference type="NCBIfam" id="TIGR00377">
    <property type="entry name" value="ant_ant_sig"/>
    <property type="match status" value="1"/>
</dbReference>
<comment type="similarity">
    <text evidence="1 2">Belongs to the anti-sigma-factor antagonist family.</text>
</comment>
<dbReference type="CDD" id="cd07043">
    <property type="entry name" value="STAS_anti-anti-sigma_factors"/>
    <property type="match status" value="1"/>
</dbReference>
<name>A0ABX1SGT1_9PSEU</name>
<dbReference type="Pfam" id="PF01740">
    <property type="entry name" value="STAS"/>
    <property type="match status" value="1"/>
</dbReference>
<reference evidence="4 5" key="1">
    <citation type="submission" date="2020-04" db="EMBL/GenBank/DDBJ databases">
        <authorList>
            <person name="Klaysubun C."/>
            <person name="Duangmal K."/>
            <person name="Lipun K."/>
        </authorList>
    </citation>
    <scope>NUCLEOTIDE SEQUENCE [LARGE SCALE GENOMIC DNA]</scope>
    <source>
        <strain evidence="4 5">K10HN5</strain>
    </source>
</reference>
<dbReference type="Gene3D" id="3.30.750.24">
    <property type="entry name" value="STAS domain"/>
    <property type="match status" value="1"/>
</dbReference>
<feature type="domain" description="STAS" evidence="3">
    <location>
        <begin position="28"/>
        <end position="130"/>
    </location>
</feature>
<keyword evidence="5" id="KW-1185">Reference proteome</keyword>
<evidence type="ECO:0000256" key="2">
    <source>
        <dbReference type="RuleBase" id="RU003749"/>
    </source>
</evidence>
<gene>
    <name evidence="4" type="ORF">HF526_20110</name>
</gene>
<comment type="caution">
    <text evidence="4">The sequence shown here is derived from an EMBL/GenBank/DDBJ whole genome shotgun (WGS) entry which is preliminary data.</text>
</comment>
<dbReference type="InterPro" id="IPR003658">
    <property type="entry name" value="Anti-sigma_ant"/>
</dbReference>
<protein>
    <recommendedName>
        <fullName evidence="2">Anti-sigma factor antagonist</fullName>
    </recommendedName>
</protein>
<evidence type="ECO:0000256" key="1">
    <source>
        <dbReference type="ARBA" id="ARBA00009013"/>
    </source>
</evidence>
<dbReference type="PROSITE" id="PS50801">
    <property type="entry name" value="STAS"/>
    <property type="match status" value="1"/>
</dbReference>
<evidence type="ECO:0000259" key="3">
    <source>
        <dbReference type="PROSITE" id="PS50801"/>
    </source>
</evidence>
<evidence type="ECO:0000313" key="5">
    <source>
        <dbReference type="Proteomes" id="UP000820669"/>
    </source>
</evidence>
<sequence>MTALLDPISRDPSGPVGGLHVHLSRPRPDVVLLSVGGEVDTLTAPELAHGLTELLDTDAAATAVVDLGEVSFLASSGLAVLIRAAHRAEGQERRLHLVAGSRAVTRPLEVTGSDQLFDMHPALDDVLDPAE</sequence>
<accession>A0ABX1SGT1</accession>
<dbReference type="Proteomes" id="UP000820669">
    <property type="component" value="Unassembled WGS sequence"/>
</dbReference>
<dbReference type="InterPro" id="IPR002645">
    <property type="entry name" value="STAS_dom"/>
</dbReference>
<proteinExistence type="inferred from homology"/>
<dbReference type="PANTHER" id="PTHR33495:SF2">
    <property type="entry name" value="ANTI-SIGMA FACTOR ANTAGONIST TM_1081-RELATED"/>
    <property type="match status" value="1"/>
</dbReference>
<evidence type="ECO:0000313" key="4">
    <source>
        <dbReference type="EMBL" id="NMH99601.1"/>
    </source>
</evidence>
<organism evidence="4 5">
    <name type="scientific">Pseudonocardia acidicola</name>
    <dbReference type="NCBI Taxonomy" id="2724939"/>
    <lineage>
        <taxon>Bacteria</taxon>
        <taxon>Bacillati</taxon>
        <taxon>Actinomycetota</taxon>
        <taxon>Actinomycetes</taxon>
        <taxon>Pseudonocardiales</taxon>
        <taxon>Pseudonocardiaceae</taxon>
        <taxon>Pseudonocardia</taxon>
    </lineage>
</organism>
<dbReference type="RefSeq" id="WP_169383089.1">
    <property type="nucleotide sequence ID" value="NZ_JAAXLA010000039.1"/>
</dbReference>
<dbReference type="SUPFAM" id="SSF52091">
    <property type="entry name" value="SpoIIaa-like"/>
    <property type="match status" value="1"/>
</dbReference>
<dbReference type="EMBL" id="JAAXLA010000039">
    <property type="protein sequence ID" value="NMH99601.1"/>
    <property type="molecule type" value="Genomic_DNA"/>
</dbReference>
<dbReference type="InterPro" id="IPR036513">
    <property type="entry name" value="STAS_dom_sf"/>
</dbReference>